<dbReference type="RefSeq" id="WP_141960716.1">
    <property type="nucleotide sequence ID" value="NZ_VFOZ01000001.1"/>
</dbReference>
<proteinExistence type="predicted"/>
<evidence type="ECO:0000313" key="2">
    <source>
        <dbReference type="EMBL" id="TQM00847.1"/>
    </source>
</evidence>
<gene>
    <name evidence="2" type="ORF">FB559_6570</name>
</gene>
<dbReference type="EMBL" id="VFOZ01000001">
    <property type="protein sequence ID" value="TQM00847.1"/>
    <property type="molecule type" value="Genomic_DNA"/>
</dbReference>
<dbReference type="InterPro" id="IPR036736">
    <property type="entry name" value="ACP-like_sf"/>
</dbReference>
<sequence length="86" mass="9532">MSTWTEDRGEITEVEIKDILVSNAGAPPDAFKEGQEESLEELGLDSLAVLELQAVAKYRFDIEIPEEALHMTVSEIVTLANGNRTR</sequence>
<dbReference type="Pfam" id="PF00550">
    <property type="entry name" value="PP-binding"/>
    <property type="match status" value="1"/>
</dbReference>
<dbReference type="AlphaFoldDB" id="A0A543CUT3"/>
<comment type="caution">
    <text evidence="2">The sequence shown here is derived from an EMBL/GenBank/DDBJ whole genome shotgun (WGS) entry which is preliminary data.</text>
</comment>
<protein>
    <submittedName>
        <fullName evidence="2">Acyl carrier protein</fullName>
    </submittedName>
</protein>
<organism evidence="2 3">
    <name type="scientific">Actinoallomurus bryophytorum</name>
    <dbReference type="NCBI Taxonomy" id="1490222"/>
    <lineage>
        <taxon>Bacteria</taxon>
        <taxon>Bacillati</taxon>
        <taxon>Actinomycetota</taxon>
        <taxon>Actinomycetes</taxon>
        <taxon>Streptosporangiales</taxon>
        <taxon>Thermomonosporaceae</taxon>
        <taxon>Actinoallomurus</taxon>
    </lineage>
</organism>
<reference evidence="2 3" key="1">
    <citation type="submission" date="2019-06" db="EMBL/GenBank/DDBJ databases">
        <title>Sequencing the genomes of 1000 actinobacteria strains.</title>
        <authorList>
            <person name="Klenk H.-P."/>
        </authorList>
    </citation>
    <scope>NUCLEOTIDE SEQUENCE [LARGE SCALE GENOMIC DNA]</scope>
    <source>
        <strain evidence="2 3">DSM 102200</strain>
    </source>
</reference>
<feature type="domain" description="Carrier" evidence="1">
    <location>
        <begin position="10"/>
        <end position="86"/>
    </location>
</feature>
<dbReference type="PROSITE" id="PS50075">
    <property type="entry name" value="CARRIER"/>
    <property type="match status" value="1"/>
</dbReference>
<dbReference type="Proteomes" id="UP000316096">
    <property type="component" value="Unassembled WGS sequence"/>
</dbReference>
<dbReference type="SUPFAM" id="SSF47336">
    <property type="entry name" value="ACP-like"/>
    <property type="match status" value="1"/>
</dbReference>
<evidence type="ECO:0000313" key="3">
    <source>
        <dbReference type="Proteomes" id="UP000316096"/>
    </source>
</evidence>
<evidence type="ECO:0000259" key="1">
    <source>
        <dbReference type="PROSITE" id="PS50075"/>
    </source>
</evidence>
<name>A0A543CUT3_9ACTN</name>
<dbReference type="Gene3D" id="1.10.1200.10">
    <property type="entry name" value="ACP-like"/>
    <property type="match status" value="1"/>
</dbReference>
<dbReference type="InterPro" id="IPR009081">
    <property type="entry name" value="PP-bd_ACP"/>
</dbReference>
<keyword evidence="3" id="KW-1185">Reference proteome</keyword>
<accession>A0A543CUT3</accession>